<dbReference type="SFLD" id="SFLDS00029">
    <property type="entry name" value="Radical_SAM"/>
    <property type="match status" value="1"/>
</dbReference>
<sequence>MKALKRIYIEITNICNLNCSFCPPLERDKSIMSIQNFETIIEKVKPFTDYVYLHVKGEPLLHKDLATILELCGKHKLYANITTNGTKLYEVRETLYQAPSLRQINVSLHSFESITEENLDQLHLFLDEVICVVKHLRDHTNTITSLRLWNLDKTKDNASNIRNKLVLNRLQDAFSYCGNIKEELGTKRGFKLSERIYLEQDYEFAWPDLSLPVISNTGYCYGLKTQCAILVDGTVVPCCLDGNGKVPLGNILTDELDNILSSPRANAMREGFANRNVVEELCKRCGYRERF</sequence>
<keyword evidence="6" id="KW-0411">Iron-sulfur</keyword>
<dbReference type="AlphaFoldDB" id="A0A7R7EPZ7"/>
<dbReference type="CDD" id="cd21122">
    <property type="entry name" value="SPASM_rSAM"/>
    <property type="match status" value="1"/>
</dbReference>
<name>A0A7R7EPZ7_9FIRM</name>
<gene>
    <name evidence="8" type="ORF">bsdtb5_42160</name>
</gene>
<evidence type="ECO:0000256" key="2">
    <source>
        <dbReference type="ARBA" id="ARBA00022485"/>
    </source>
</evidence>
<evidence type="ECO:0000313" key="9">
    <source>
        <dbReference type="Proteomes" id="UP000595897"/>
    </source>
</evidence>
<dbReference type="CDD" id="cd01335">
    <property type="entry name" value="Radical_SAM"/>
    <property type="match status" value="1"/>
</dbReference>
<dbReference type="GO" id="GO:0046872">
    <property type="term" value="F:metal ion binding"/>
    <property type="evidence" value="ECO:0007669"/>
    <property type="project" value="UniProtKB-KW"/>
</dbReference>
<dbReference type="GO" id="GO:0003824">
    <property type="term" value="F:catalytic activity"/>
    <property type="evidence" value="ECO:0007669"/>
    <property type="project" value="InterPro"/>
</dbReference>
<dbReference type="Pfam" id="PF04055">
    <property type="entry name" value="Radical_SAM"/>
    <property type="match status" value="1"/>
</dbReference>
<feature type="domain" description="Radical SAM core" evidence="7">
    <location>
        <begin position="1"/>
        <end position="208"/>
    </location>
</feature>
<dbReference type="InterPro" id="IPR007197">
    <property type="entry name" value="rSAM"/>
</dbReference>
<dbReference type="InterPro" id="IPR000385">
    <property type="entry name" value="MoaA_NifB_PqqE_Fe-S-bd_CS"/>
</dbReference>
<keyword evidence="9" id="KW-1185">Reference proteome</keyword>
<dbReference type="SUPFAM" id="SSF102114">
    <property type="entry name" value="Radical SAM enzymes"/>
    <property type="match status" value="1"/>
</dbReference>
<accession>A0A7R7EPZ7</accession>
<keyword evidence="3" id="KW-0949">S-adenosyl-L-methionine</keyword>
<dbReference type="PROSITE" id="PS51918">
    <property type="entry name" value="RADICAL_SAM"/>
    <property type="match status" value="1"/>
</dbReference>
<dbReference type="Proteomes" id="UP000595897">
    <property type="component" value="Chromosome"/>
</dbReference>
<comment type="cofactor">
    <cofactor evidence="1">
        <name>[4Fe-4S] cluster</name>
        <dbReference type="ChEBI" id="CHEBI:49883"/>
    </cofactor>
</comment>
<dbReference type="KEGG" id="ahb:bsdtb5_42160"/>
<reference evidence="8 9" key="1">
    <citation type="submission" date="2020-11" db="EMBL/GenBank/DDBJ databases">
        <title>Draft genome sequencing of a Lachnospiraceae strain isolated from anoxic soil subjected to BSD treatment.</title>
        <authorList>
            <person name="Uek A."/>
            <person name="Tonouchi A."/>
        </authorList>
    </citation>
    <scope>NUCLEOTIDE SEQUENCE [LARGE SCALE GENOMIC DNA]</scope>
    <source>
        <strain evidence="8 9">TB5</strain>
    </source>
</reference>
<dbReference type="Pfam" id="PF13186">
    <property type="entry name" value="SPASM"/>
    <property type="match status" value="1"/>
</dbReference>
<dbReference type="PANTHER" id="PTHR43787">
    <property type="entry name" value="FEMO COFACTOR BIOSYNTHESIS PROTEIN NIFB-RELATED"/>
    <property type="match status" value="1"/>
</dbReference>
<dbReference type="InterPro" id="IPR058240">
    <property type="entry name" value="rSAM_sf"/>
</dbReference>
<keyword evidence="5" id="KW-0408">Iron</keyword>
<dbReference type="InterPro" id="IPR013785">
    <property type="entry name" value="Aldolase_TIM"/>
</dbReference>
<dbReference type="Gene3D" id="3.20.20.70">
    <property type="entry name" value="Aldolase class I"/>
    <property type="match status" value="1"/>
</dbReference>
<evidence type="ECO:0000256" key="4">
    <source>
        <dbReference type="ARBA" id="ARBA00022723"/>
    </source>
</evidence>
<dbReference type="SFLD" id="SFLDG01067">
    <property type="entry name" value="SPASM/twitch_domain_containing"/>
    <property type="match status" value="1"/>
</dbReference>
<evidence type="ECO:0000256" key="6">
    <source>
        <dbReference type="ARBA" id="ARBA00023014"/>
    </source>
</evidence>
<evidence type="ECO:0000256" key="5">
    <source>
        <dbReference type="ARBA" id="ARBA00023004"/>
    </source>
</evidence>
<protein>
    <submittedName>
        <fullName evidence="8">Radical SAM domain protein</fullName>
    </submittedName>
</protein>
<dbReference type="RefSeq" id="WP_271713921.1">
    <property type="nucleotide sequence ID" value="NZ_AP024169.1"/>
</dbReference>
<evidence type="ECO:0000313" key="8">
    <source>
        <dbReference type="EMBL" id="BCN32921.1"/>
    </source>
</evidence>
<dbReference type="GO" id="GO:0051539">
    <property type="term" value="F:4 iron, 4 sulfur cluster binding"/>
    <property type="evidence" value="ECO:0007669"/>
    <property type="project" value="UniProtKB-KW"/>
</dbReference>
<evidence type="ECO:0000256" key="3">
    <source>
        <dbReference type="ARBA" id="ARBA00022691"/>
    </source>
</evidence>
<proteinExistence type="predicted"/>
<dbReference type="EMBL" id="AP024169">
    <property type="protein sequence ID" value="BCN32921.1"/>
    <property type="molecule type" value="Genomic_DNA"/>
</dbReference>
<dbReference type="PANTHER" id="PTHR43787:SF10">
    <property type="entry name" value="COFACTOR MODIFYING PROTEIN"/>
    <property type="match status" value="1"/>
</dbReference>
<keyword evidence="4" id="KW-0479">Metal-binding</keyword>
<organism evidence="8 9">
    <name type="scientific">Anaeromicropila herbilytica</name>
    <dbReference type="NCBI Taxonomy" id="2785025"/>
    <lineage>
        <taxon>Bacteria</taxon>
        <taxon>Bacillati</taxon>
        <taxon>Bacillota</taxon>
        <taxon>Clostridia</taxon>
        <taxon>Lachnospirales</taxon>
        <taxon>Lachnospiraceae</taxon>
        <taxon>Anaeromicropila</taxon>
    </lineage>
</organism>
<keyword evidence="2" id="KW-0004">4Fe-4S</keyword>
<evidence type="ECO:0000259" key="7">
    <source>
        <dbReference type="PROSITE" id="PS51918"/>
    </source>
</evidence>
<dbReference type="InterPro" id="IPR023885">
    <property type="entry name" value="4Fe4S-binding_SPASM_dom"/>
</dbReference>
<evidence type="ECO:0000256" key="1">
    <source>
        <dbReference type="ARBA" id="ARBA00001966"/>
    </source>
</evidence>
<dbReference type="PROSITE" id="PS01305">
    <property type="entry name" value="MOAA_NIFB_PQQE"/>
    <property type="match status" value="1"/>
</dbReference>